<keyword evidence="1" id="KW-0863">Zinc-finger</keyword>
<dbReference type="Pfam" id="PF00098">
    <property type="entry name" value="zf-CCHC"/>
    <property type="match status" value="1"/>
</dbReference>
<feature type="region of interest" description="Disordered" evidence="2">
    <location>
        <begin position="183"/>
        <end position="275"/>
    </location>
</feature>
<dbReference type="GO" id="GO:0003676">
    <property type="term" value="F:nucleic acid binding"/>
    <property type="evidence" value="ECO:0007669"/>
    <property type="project" value="InterPro"/>
</dbReference>
<organism evidence="4 5">
    <name type="scientific">Chara braunii</name>
    <name type="common">Braun's stonewort</name>
    <dbReference type="NCBI Taxonomy" id="69332"/>
    <lineage>
        <taxon>Eukaryota</taxon>
        <taxon>Viridiplantae</taxon>
        <taxon>Streptophyta</taxon>
        <taxon>Charophyceae</taxon>
        <taxon>Charales</taxon>
        <taxon>Characeae</taxon>
        <taxon>Chara</taxon>
    </lineage>
</organism>
<dbReference type="SUPFAM" id="SSF57756">
    <property type="entry name" value="Retrovirus zinc finger-like domains"/>
    <property type="match status" value="1"/>
</dbReference>
<dbReference type="AlphaFoldDB" id="A0A388KH48"/>
<protein>
    <recommendedName>
        <fullName evidence="3">CCHC-type domain-containing protein</fullName>
    </recommendedName>
</protein>
<dbReference type="InterPro" id="IPR036875">
    <property type="entry name" value="Znf_CCHC_sf"/>
</dbReference>
<sequence>MACYGDQRDRGYYDDRDNRDGGRDGRDYRDRAYEREPRRGPVTCFNCGDTGHYANQCTQPRRQRNARPAASSDSRGNRGQSRRAVANDPLESKVAEIGKSVAAVCQFVEIEQQKKALKERKKMERKEAEERAAAEQQELELKRKKEDKVRRDAEKFEEVNKHLDIKVALRIGELREDVREDVVPTAGSGHGSSASSSDTEQLSEKTRKLCISEKRKRGPEPMFGGSPPMEIPPKRTPRKAVKPAQLTERLTRAKAKRQGGMPTPKKTPPSIRKKAAASGVVSRLKLEKRIMNDLKGLDALVLQNICKDEGIAYNGKFESIFDIAAHGAQLAYGPEEEEVKDAEPVVVTTDDVDDTTQTTED</sequence>
<dbReference type="Proteomes" id="UP000265515">
    <property type="component" value="Unassembled WGS sequence"/>
</dbReference>
<comment type="caution">
    <text evidence="4">The sequence shown here is derived from an EMBL/GenBank/DDBJ whole genome shotgun (WGS) entry which is preliminary data.</text>
</comment>
<gene>
    <name evidence="4" type="ORF">CBR_g4002</name>
</gene>
<dbReference type="Gene3D" id="4.10.60.10">
    <property type="entry name" value="Zinc finger, CCHC-type"/>
    <property type="match status" value="1"/>
</dbReference>
<feature type="region of interest" description="Disordered" evidence="2">
    <location>
        <begin position="334"/>
        <end position="361"/>
    </location>
</feature>
<keyword evidence="1" id="KW-0479">Metal-binding</keyword>
<accession>A0A388KH48</accession>
<keyword evidence="5" id="KW-1185">Reference proteome</keyword>
<feature type="compositionally biased region" description="Acidic residues" evidence="2">
    <location>
        <begin position="350"/>
        <end position="361"/>
    </location>
</feature>
<feature type="domain" description="CCHC-type" evidence="3">
    <location>
        <begin position="44"/>
        <end position="59"/>
    </location>
</feature>
<keyword evidence="1" id="KW-0862">Zinc</keyword>
<feature type="compositionally biased region" description="Basic and acidic residues" evidence="2">
    <location>
        <begin position="202"/>
        <end position="213"/>
    </location>
</feature>
<evidence type="ECO:0000313" key="5">
    <source>
        <dbReference type="Proteomes" id="UP000265515"/>
    </source>
</evidence>
<feature type="compositionally biased region" description="Basic and acidic residues" evidence="2">
    <location>
        <begin position="1"/>
        <end position="39"/>
    </location>
</feature>
<dbReference type="GO" id="GO:0008270">
    <property type="term" value="F:zinc ion binding"/>
    <property type="evidence" value="ECO:0007669"/>
    <property type="project" value="UniProtKB-KW"/>
</dbReference>
<feature type="region of interest" description="Disordered" evidence="2">
    <location>
        <begin position="1"/>
        <end position="92"/>
    </location>
</feature>
<dbReference type="Gramene" id="GBG69303">
    <property type="protein sequence ID" value="GBG69303"/>
    <property type="gene ID" value="CBR_g4002"/>
</dbReference>
<evidence type="ECO:0000259" key="3">
    <source>
        <dbReference type="PROSITE" id="PS50158"/>
    </source>
</evidence>
<dbReference type="InterPro" id="IPR001878">
    <property type="entry name" value="Znf_CCHC"/>
</dbReference>
<dbReference type="EMBL" id="BFEA01000112">
    <property type="protein sequence ID" value="GBG69303.1"/>
    <property type="molecule type" value="Genomic_DNA"/>
</dbReference>
<evidence type="ECO:0000313" key="4">
    <source>
        <dbReference type="EMBL" id="GBG69303.1"/>
    </source>
</evidence>
<evidence type="ECO:0000256" key="2">
    <source>
        <dbReference type="SAM" id="MobiDB-lite"/>
    </source>
</evidence>
<evidence type="ECO:0000256" key="1">
    <source>
        <dbReference type="PROSITE-ProRule" id="PRU00047"/>
    </source>
</evidence>
<dbReference type="PROSITE" id="PS50158">
    <property type="entry name" value="ZF_CCHC"/>
    <property type="match status" value="1"/>
</dbReference>
<feature type="region of interest" description="Disordered" evidence="2">
    <location>
        <begin position="118"/>
        <end position="152"/>
    </location>
</feature>
<proteinExistence type="predicted"/>
<reference evidence="4 5" key="1">
    <citation type="journal article" date="2018" name="Cell">
        <title>The Chara Genome: Secondary Complexity and Implications for Plant Terrestrialization.</title>
        <authorList>
            <person name="Nishiyama T."/>
            <person name="Sakayama H."/>
            <person name="Vries J.D."/>
            <person name="Buschmann H."/>
            <person name="Saint-Marcoux D."/>
            <person name="Ullrich K.K."/>
            <person name="Haas F.B."/>
            <person name="Vanderstraeten L."/>
            <person name="Becker D."/>
            <person name="Lang D."/>
            <person name="Vosolsobe S."/>
            <person name="Rombauts S."/>
            <person name="Wilhelmsson P.K.I."/>
            <person name="Janitza P."/>
            <person name="Kern R."/>
            <person name="Heyl A."/>
            <person name="Rumpler F."/>
            <person name="Villalobos L.I.A.C."/>
            <person name="Clay J.M."/>
            <person name="Skokan R."/>
            <person name="Toyoda A."/>
            <person name="Suzuki Y."/>
            <person name="Kagoshima H."/>
            <person name="Schijlen E."/>
            <person name="Tajeshwar N."/>
            <person name="Catarino B."/>
            <person name="Hetherington A.J."/>
            <person name="Saltykova A."/>
            <person name="Bonnot C."/>
            <person name="Breuninger H."/>
            <person name="Symeonidi A."/>
            <person name="Radhakrishnan G.V."/>
            <person name="Van Nieuwerburgh F."/>
            <person name="Deforce D."/>
            <person name="Chang C."/>
            <person name="Karol K.G."/>
            <person name="Hedrich R."/>
            <person name="Ulvskov P."/>
            <person name="Glockner G."/>
            <person name="Delwiche C.F."/>
            <person name="Petrasek J."/>
            <person name="Van de Peer Y."/>
            <person name="Friml J."/>
            <person name="Beilby M."/>
            <person name="Dolan L."/>
            <person name="Kohara Y."/>
            <person name="Sugano S."/>
            <person name="Fujiyama A."/>
            <person name="Delaux P.-M."/>
            <person name="Quint M."/>
            <person name="TheiBen G."/>
            <person name="Hagemann M."/>
            <person name="Harholt J."/>
            <person name="Dunand C."/>
            <person name="Zachgo S."/>
            <person name="Langdale J."/>
            <person name="Maumus F."/>
            <person name="Straeten D.V.D."/>
            <person name="Gould S.B."/>
            <person name="Rensing S.A."/>
        </authorList>
    </citation>
    <scope>NUCLEOTIDE SEQUENCE [LARGE SCALE GENOMIC DNA]</scope>
    <source>
        <strain evidence="4 5">S276</strain>
    </source>
</reference>
<name>A0A388KH48_CHABU</name>
<dbReference type="SMART" id="SM00343">
    <property type="entry name" value="ZnF_C2HC"/>
    <property type="match status" value="1"/>
</dbReference>